<evidence type="ECO:0000256" key="1">
    <source>
        <dbReference type="SAM" id="MobiDB-lite"/>
    </source>
</evidence>
<feature type="compositionally biased region" description="Basic and acidic residues" evidence="1">
    <location>
        <begin position="188"/>
        <end position="224"/>
    </location>
</feature>
<feature type="region of interest" description="Disordered" evidence="1">
    <location>
        <begin position="410"/>
        <end position="430"/>
    </location>
</feature>
<feature type="region of interest" description="Disordered" evidence="1">
    <location>
        <begin position="17"/>
        <end position="224"/>
    </location>
</feature>
<protein>
    <submittedName>
        <fullName evidence="2">Uncharacterized protein</fullName>
    </submittedName>
</protein>
<dbReference type="Proteomes" id="UP000677054">
    <property type="component" value="Unassembled WGS sequence"/>
</dbReference>
<reference evidence="2" key="1">
    <citation type="submission" date="2020-11" db="EMBL/GenBank/DDBJ databases">
        <authorList>
            <person name="Tran Van P."/>
        </authorList>
    </citation>
    <scope>NUCLEOTIDE SEQUENCE</scope>
</reference>
<evidence type="ECO:0000313" key="3">
    <source>
        <dbReference type="Proteomes" id="UP000677054"/>
    </source>
</evidence>
<evidence type="ECO:0000313" key="2">
    <source>
        <dbReference type="EMBL" id="CAD7248098.1"/>
    </source>
</evidence>
<keyword evidence="3" id="KW-1185">Reference proteome</keyword>
<feature type="compositionally biased region" description="Acidic residues" evidence="1">
    <location>
        <begin position="412"/>
        <end position="421"/>
    </location>
</feature>
<feature type="compositionally biased region" description="Acidic residues" evidence="1">
    <location>
        <begin position="76"/>
        <end position="102"/>
    </location>
</feature>
<accession>A0A7R9A7X7</accession>
<feature type="compositionally biased region" description="Basic and acidic residues" evidence="1">
    <location>
        <begin position="149"/>
        <end position="158"/>
    </location>
</feature>
<organism evidence="2">
    <name type="scientific">Darwinula stevensoni</name>
    <dbReference type="NCBI Taxonomy" id="69355"/>
    <lineage>
        <taxon>Eukaryota</taxon>
        <taxon>Metazoa</taxon>
        <taxon>Ecdysozoa</taxon>
        <taxon>Arthropoda</taxon>
        <taxon>Crustacea</taxon>
        <taxon>Oligostraca</taxon>
        <taxon>Ostracoda</taxon>
        <taxon>Podocopa</taxon>
        <taxon>Podocopida</taxon>
        <taxon>Darwinulocopina</taxon>
        <taxon>Darwinuloidea</taxon>
        <taxon>Darwinulidae</taxon>
        <taxon>Darwinula</taxon>
    </lineage>
</organism>
<feature type="region of interest" description="Disordered" evidence="1">
    <location>
        <begin position="537"/>
        <end position="556"/>
    </location>
</feature>
<feature type="compositionally biased region" description="Basic and acidic residues" evidence="1">
    <location>
        <begin position="110"/>
        <end position="133"/>
    </location>
</feature>
<dbReference type="EMBL" id="CAJPEV010001706">
    <property type="protein sequence ID" value="CAG0893954.1"/>
    <property type="molecule type" value="Genomic_DNA"/>
</dbReference>
<feature type="compositionally biased region" description="Basic and acidic residues" evidence="1">
    <location>
        <begin position="546"/>
        <end position="556"/>
    </location>
</feature>
<proteinExistence type="predicted"/>
<feature type="region of interest" description="Disordered" evidence="1">
    <location>
        <begin position="326"/>
        <end position="368"/>
    </location>
</feature>
<feature type="compositionally biased region" description="Basic and acidic residues" evidence="1">
    <location>
        <begin position="254"/>
        <end position="266"/>
    </location>
</feature>
<dbReference type="AlphaFoldDB" id="A0A7R9A7X7"/>
<feature type="compositionally biased region" description="Acidic residues" evidence="1">
    <location>
        <begin position="174"/>
        <end position="187"/>
    </location>
</feature>
<dbReference type="EMBL" id="LR901223">
    <property type="protein sequence ID" value="CAD7248098.1"/>
    <property type="molecule type" value="Genomic_DNA"/>
</dbReference>
<sequence>MDVEDVTKDGAKELVEKGVKEGEKNSVKEKVEKGNNKFRKTSLISAKKLVKKGAQDDSHGSGKKSGKKGIEKSDSVAEDSVNEGEDKEMDGDVEKDEGESQEGIESGALAKEDLKEGIESGALAKEDLKEGDKKLKKKSIMGSAKKLMKKDSQDDSHGSGKKSGKKGIEKSDSVPEDSVNEGEDKEMDGDVEKDERESKESMEELTLGKEDVEGGDKKLRKKSIIDGAKKLVKKGVKEVERVAKETVHEYEEKLVEAGLLDEKFDKDDAEDEKELGKDDDEEGEDGGKKSRRKSVMESAKRLMMKGVHEGAHKSGKKGVEEVECLAEDSIHGGEEKDVDAEEESESMECMEDGTLEKEDVEVGEKKRRKKSIVDGAKNLVKKGVREVERVAKETVHECEEKLVEIGLVGEKSDEDDAEDENELGKDGDEVGEKKFSKKGVLEGAKKLAMKGVKEGAKIAAQEGAGALAGAIPMVSLMTGAYSARKRIMENPDDPKAWVKAGLNVVAGAAGCIPVFGTAAYFAIDGVLLAHDAITASKAEKNKRKSKDNDEEKEAQKGWKKFSLHSFLSHVSKKPEMPIENPDKFMVPLNMSIYLFAPPGESLSLDEIARAMEEMLKGNFHYTMNETLDHFYPPESYCPDLMLLQLTHENDGIEVIPNTYWDFFQ</sequence>
<name>A0A7R9A7X7_9CRUS</name>
<feature type="compositionally biased region" description="Acidic residues" evidence="1">
    <location>
        <begin position="267"/>
        <end position="284"/>
    </location>
</feature>
<gene>
    <name evidence="2" type="ORF">DSTB1V02_LOCUS7919</name>
</gene>
<feature type="compositionally biased region" description="Basic and acidic residues" evidence="1">
    <location>
        <begin position="354"/>
        <end position="364"/>
    </location>
</feature>
<feature type="compositionally biased region" description="Acidic residues" evidence="1">
    <location>
        <begin position="336"/>
        <end position="353"/>
    </location>
</feature>
<feature type="region of interest" description="Disordered" evidence="1">
    <location>
        <begin position="254"/>
        <end position="298"/>
    </location>
</feature>
<feature type="compositionally biased region" description="Basic and acidic residues" evidence="1">
    <location>
        <begin position="17"/>
        <end position="35"/>
    </location>
</feature>